<protein>
    <submittedName>
        <fullName evidence="1">Uncharacterized protein</fullName>
    </submittedName>
</protein>
<dbReference type="AlphaFoldDB" id="A0A0F9HG64"/>
<gene>
    <name evidence="1" type="ORF">LCGC14_1706210</name>
</gene>
<comment type="caution">
    <text evidence="1">The sequence shown here is derived from an EMBL/GenBank/DDBJ whole genome shotgun (WGS) entry which is preliminary data.</text>
</comment>
<reference evidence="1" key="1">
    <citation type="journal article" date="2015" name="Nature">
        <title>Complex archaea that bridge the gap between prokaryotes and eukaryotes.</title>
        <authorList>
            <person name="Spang A."/>
            <person name="Saw J.H."/>
            <person name="Jorgensen S.L."/>
            <person name="Zaremba-Niedzwiedzka K."/>
            <person name="Martijn J."/>
            <person name="Lind A.E."/>
            <person name="van Eijk R."/>
            <person name="Schleper C."/>
            <person name="Guy L."/>
            <person name="Ettema T.J."/>
        </authorList>
    </citation>
    <scope>NUCLEOTIDE SEQUENCE</scope>
</reference>
<sequence length="129" mass="13664">MLRRRLTGVSGLLAIVLLLAGCGEGFYKYARDGIAASKGAIEAAQAEYMDECVADPSLQPCVTINKAIDAQNLAVDALNLYCSGPQWDLPGGECDPPSSKETRAHLESRVRAALNAMSGIIAEVEGLIR</sequence>
<organism evidence="1">
    <name type="scientific">marine sediment metagenome</name>
    <dbReference type="NCBI Taxonomy" id="412755"/>
    <lineage>
        <taxon>unclassified sequences</taxon>
        <taxon>metagenomes</taxon>
        <taxon>ecological metagenomes</taxon>
    </lineage>
</organism>
<proteinExistence type="predicted"/>
<name>A0A0F9HG64_9ZZZZ</name>
<evidence type="ECO:0000313" key="1">
    <source>
        <dbReference type="EMBL" id="KKM14426.1"/>
    </source>
</evidence>
<accession>A0A0F9HG64</accession>
<dbReference type="EMBL" id="LAZR01015147">
    <property type="protein sequence ID" value="KKM14426.1"/>
    <property type="molecule type" value="Genomic_DNA"/>
</dbReference>
<dbReference type="PROSITE" id="PS51257">
    <property type="entry name" value="PROKAR_LIPOPROTEIN"/>
    <property type="match status" value="1"/>
</dbReference>